<reference evidence="1" key="1">
    <citation type="submission" date="2024-02" db="EMBL/GenBank/DDBJ databases">
        <title>Metagenome Assembled Genome of Zalaria obscura JY119.</title>
        <authorList>
            <person name="Vighnesh L."/>
            <person name="Jagadeeshwari U."/>
            <person name="Venkata Ramana C."/>
            <person name="Sasikala C."/>
        </authorList>
    </citation>
    <scope>NUCLEOTIDE SEQUENCE</scope>
    <source>
        <strain evidence="1">JY119</strain>
    </source>
</reference>
<keyword evidence="2" id="KW-1185">Reference proteome</keyword>
<protein>
    <submittedName>
        <fullName evidence="1">Uncharacterized protein</fullName>
    </submittedName>
</protein>
<dbReference type="Proteomes" id="UP001320706">
    <property type="component" value="Unassembled WGS sequence"/>
</dbReference>
<evidence type="ECO:0000313" key="2">
    <source>
        <dbReference type="Proteomes" id="UP001320706"/>
    </source>
</evidence>
<name>A0ACC3S5X6_9PEZI</name>
<proteinExistence type="predicted"/>
<organism evidence="1 2">
    <name type="scientific">Zalaria obscura</name>
    <dbReference type="NCBI Taxonomy" id="2024903"/>
    <lineage>
        <taxon>Eukaryota</taxon>
        <taxon>Fungi</taxon>
        <taxon>Dikarya</taxon>
        <taxon>Ascomycota</taxon>
        <taxon>Pezizomycotina</taxon>
        <taxon>Dothideomycetes</taxon>
        <taxon>Dothideomycetidae</taxon>
        <taxon>Dothideales</taxon>
        <taxon>Zalariaceae</taxon>
        <taxon>Zalaria</taxon>
    </lineage>
</organism>
<evidence type="ECO:0000313" key="1">
    <source>
        <dbReference type="EMBL" id="KAK8196753.1"/>
    </source>
</evidence>
<sequence length="1218" mass="130880">MKTQSSLPASYYRGGTSRAIIFRQEDLPAKRSDWAPIFRGVIGSPDPNGRQLDGMGGGVSSLSKICVVGPSSHRDADVDYTFAAIGVKNDDVDYSSNCGNMTSAIGPFAIDSGLIRARKDESMKTVCIHNTNTGKLINATFPVVDGEAAATGDFAIDGVAGTAAKIQLAFLNPAGSKTGRFLPTGRVVDTLDGIPTTCVDVGNPACFVQAEDLGVDGTMLPDAIESHPDLLKRLDLIRRKACVAMGISNDEASAPGSIPKIAMVSKPRPHRLLSGQLVDDKSADLIVRGISVGQPHRAVPITMALALAAASKLEGSTVHVNTTRDAVDPDGVTIGHPSGRMLVSATFDDDGVPKDAVVFRTARRLMQDISGIGIILSFLFSAYLTLIWTFASYLFGLIDPDLLQPVDKYVFNIRPKANNERWASALRDSVLAFSDQQTVTGIAILIAGAVALNSTNNDAYMDVYHYQIVTYLAWMSSNVHLSCLSFVGDSFHQNKAASVFRITGMIVLFVLLCIALVPSVHQLWSGLSDGSGWAFPARCGWVDNKRYQRNENFGKNRDAIWSYAILAVSYTWKLNSAFRSSHRFFRKWIRGYPEYYLEKALRHAAGRYRERGGSSRLYYMVLVSCWVVFECVLDFLGSFASSLWMLTLGLVWGSMQILLPRSYLIKKGGPENTWIFGQIVPMILLVLPLGAFLQPALEPLVTKFCCMTSRHPGRDARQSREKLDCTKKGSKGQNHDYQPVSFISEEDATKGTAAGGWVRGSDAANLKDLQSAAMPPPNLPPTPAPSTDISGQHQKVGLAPALTLPPSAYGEASDRPSSSTPSTSNGSDSSYRPVSPTSPNTLSRKRTASQSRASKSDDAFTLPPPPTRSRKIIQMKPKGGQNQQAPIEPASVAETAQATGSNGTSAGGKKGKNNGNTAAGRKIARKTAHSLIERRRRSKMNEEFGVLKDLIPACRGQEMHKLAILQVRLFPSYLLHHSIRSTRIRESANPEQRGLTPPQASIDYLRYLEDCITDLQANQTHTTSTHDPRPSTSTTHTPRLSPTNNASSPTSSFDEPMPDSTAPTPPLSRPSLISSSLSATHGQTHGYAAAQRHYSISSASASASATASQPSFSPYLHSAHTSPFFGPSGSRVSVNGGGGGGGDLAGFSLTSPALRPVDDGVEALKDQEAMAALMMLNRNQGVGARRWEGGGEAQRRGGDGGGAKAEQGRHMSVQDLLG</sequence>
<comment type="caution">
    <text evidence="1">The sequence shown here is derived from an EMBL/GenBank/DDBJ whole genome shotgun (WGS) entry which is preliminary data.</text>
</comment>
<dbReference type="EMBL" id="JAMKPW020000041">
    <property type="protein sequence ID" value="KAK8196753.1"/>
    <property type="molecule type" value="Genomic_DNA"/>
</dbReference>
<accession>A0ACC3S5X6</accession>
<gene>
    <name evidence="1" type="ORF">M8818_006920</name>
</gene>